<keyword evidence="3" id="KW-1185">Reference proteome</keyword>
<gene>
    <name evidence="2" type="ORF">ZMTM_16690</name>
</gene>
<dbReference type="KEGG" id="mpau:ZMTM_16690"/>
<name>A0A8D5G446_9PROT</name>
<dbReference type="Pfam" id="PF11911">
    <property type="entry name" value="DUF3429"/>
    <property type="match status" value="1"/>
</dbReference>
<organism evidence="2 3">
    <name type="scientific">Methyloradius palustris</name>
    <dbReference type="NCBI Taxonomy" id="2778876"/>
    <lineage>
        <taxon>Bacteria</taxon>
        <taxon>Pseudomonadati</taxon>
        <taxon>Pseudomonadota</taxon>
        <taxon>Betaproteobacteria</taxon>
        <taxon>Nitrosomonadales</taxon>
        <taxon>Methylophilaceae</taxon>
        <taxon>Methyloradius</taxon>
    </lineage>
</organism>
<evidence type="ECO:0000256" key="1">
    <source>
        <dbReference type="SAM" id="Phobius"/>
    </source>
</evidence>
<protein>
    <recommendedName>
        <fullName evidence="4">DUF3429 domain-containing protein</fullName>
    </recommendedName>
</protein>
<keyword evidence="1" id="KW-0812">Transmembrane</keyword>
<accession>A0A8D5G446</accession>
<dbReference type="Proteomes" id="UP000826722">
    <property type="component" value="Chromosome"/>
</dbReference>
<reference evidence="2" key="1">
    <citation type="journal article" date="2021" name="Arch. Microbiol.">
        <title>Methyloradius palustris gen. nov., sp. nov., a methanol-oxidizing bacterium isolated from snow.</title>
        <authorList>
            <person name="Miyadera T."/>
            <person name="Kojima H."/>
            <person name="Fukui M."/>
        </authorList>
    </citation>
    <scope>NUCLEOTIDE SEQUENCE</scope>
    <source>
        <strain evidence="2">Zm11</strain>
    </source>
</reference>
<feature type="transmembrane region" description="Helical" evidence="1">
    <location>
        <begin position="41"/>
        <end position="68"/>
    </location>
</feature>
<keyword evidence="1" id="KW-1133">Transmembrane helix</keyword>
<dbReference type="RefSeq" id="WP_221763500.1">
    <property type="nucleotide sequence ID" value="NZ_AP024110.1"/>
</dbReference>
<evidence type="ECO:0000313" key="2">
    <source>
        <dbReference type="EMBL" id="BCM25410.1"/>
    </source>
</evidence>
<feature type="transmembrane region" description="Helical" evidence="1">
    <location>
        <begin position="133"/>
        <end position="152"/>
    </location>
</feature>
<feature type="transmembrane region" description="Helical" evidence="1">
    <location>
        <begin position="17"/>
        <end position="35"/>
    </location>
</feature>
<dbReference type="InterPro" id="IPR021836">
    <property type="entry name" value="DUF3429"/>
</dbReference>
<dbReference type="PANTHER" id="PTHR15887">
    <property type="entry name" value="TRANSMEMBRANE PROTEIN 69"/>
    <property type="match status" value="1"/>
</dbReference>
<evidence type="ECO:0000313" key="3">
    <source>
        <dbReference type="Proteomes" id="UP000826722"/>
    </source>
</evidence>
<keyword evidence="1" id="KW-0472">Membrane</keyword>
<sequence>MSPLYKSLVLIPAWPRYLGLAGVIPFLLFGVLPWFQNYHAIISLYALLAYGAVILSFIGALHWAFAMMASTISESRRNSMYLWSVIPALIGWISLLLPLRIGLLISLLGFALHCVMDVKLVRAIQLPAWYLPLRFMLTMLASLGILSGQIYALTM</sequence>
<dbReference type="AlphaFoldDB" id="A0A8D5G446"/>
<evidence type="ECO:0008006" key="4">
    <source>
        <dbReference type="Google" id="ProtNLM"/>
    </source>
</evidence>
<dbReference type="PANTHER" id="PTHR15887:SF1">
    <property type="entry name" value="TRANSMEMBRANE PROTEIN 69"/>
    <property type="match status" value="1"/>
</dbReference>
<proteinExistence type="predicted"/>
<dbReference type="EMBL" id="AP024110">
    <property type="protein sequence ID" value="BCM25410.1"/>
    <property type="molecule type" value="Genomic_DNA"/>
</dbReference>